<evidence type="ECO:0000313" key="2">
    <source>
        <dbReference type="Proteomes" id="UP000198814"/>
    </source>
</evidence>
<dbReference type="AlphaFoldDB" id="A0A1H8TGD3"/>
<dbReference type="EMBL" id="FODO01000024">
    <property type="protein sequence ID" value="SEO89962.1"/>
    <property type="molecule type" value="Genomic_DNA"/>
</dbReference>
<dbReference type="STRING" id="42354.SAMN05216333_12433"/>
<gene>
    <name evidence="1" type="ORF">SAMN05216333_12433</name>
</gene>
<keyword evidence="2" id="KW-1185">Reference proteome</keyword>
<sequence length="82" mass="9380">MPGDDALSNWEEELLVEVANSECWCEEGSQAPDSLVEKGYVDRDSWDPGEGLWVHEYTINTKGRQYLERSNSQLQQATSMRN</sequence>
<proteinExistence type="predicted"/>
<accession>A0A1H8TGD3</accession>
<protein>
    <submittedName>
        <fullName evidence="1">Uncharacterized protein</fullName>
    </submittedName>
</protein>
<name>A0A1H8TGD3_9PROT</name>
<organism evidence="1 2">
    <name type="scientific">Nitrosomonas oligotropha</name>
    <dbReference type="NCBI Taxonomy" id="42354"/>
    <lineage>
        <taxon>Bacteria</taxon>
        <taxon>Pseudomonadati</taxon>
        <taxon>Pseudomonadota</taxon>
        <taxon>Betaproteobacteria</taxon>
        <taxon>Nitrosomonadales</taxon>
        <taxon>Nitrosomonadaceae</taxon>
        <taxon>Nitrosomonas</taxon>
    </lineage>
</organism>
<dbReference type="Proteomes" id="UP000198814">
    <property type="component" value="Unassembled WGS sequence"/>
</dbReference>
<reference evidence="2" key="1">
    <citation type="submission" date="2016-10" db="EMBL/GenBank/DDBJ databases">
        <authorList>
            <person name="Varghese N."/>
            <person name="Submissions S."/>
        </authorList>
    </citation>
    <scope>NUCLEOTIDE SEQUENCE [LARGE SCALE GENOMIC DNA]</scope>
    <source>
        <strain evidence="2">Nm76</strain>
    </source>
</reference>
<evidence type="ECO:0000313" key="1">
    <source>
        <dbReference type="EMBL" id="SEO89962.1"/>
    </source>
</evidence>